<keyword evidence="3" id="KW-1185">Reference proteome</keyword>
<sequence length="89" mass="8981">MLPGAAVGAVLGVPLFVGALLAARFLREGRTALGLLFLLVALAPLAYVCWDALGARRRSRGERTAGPACVVAAVLLAAATVALVVAVLT</sequence>
<evidence type="ECO:0000256" key="1">
    <source>
        <dbReference type="SAM" id="Phobius"/>
    </source>
</evidence>
<dbReference type="AlphaFoldDB" id="A0A1V8ZXA5"/>
<name>A0A1V8ZXA5_SACPI</name>
<dbReference type="Proteomes" id="UP000192591">
    <property type="component" value="Unassembled WGS sequence"/>
</dbReference>
<gene>
    <name evidence="2" type="ORF">B1813_20405</name>
</gene>
<dbReference type="EMBL" id="MWIH01000009">
    <property type="protein sequence ID" value="OQO89314.1"/>
    <property type="molecule type" value="Genomic_DNA"/>
</dbReference>
<proteinExistence type="predicted"/>
<dbReference type="STRING" id="1962155.B1813_20405"/>
<protein>
    <submittedName>
        <fullName evidence="2">Uncharacterized protein</fullName>
    </submittedName>
</protein>
<comment type="caution">
    <text evidence="2">The sequence shown here is derived from an EMBL/GenBank/DDBJ whole genome shotgun (WGS) entry which is preliminary data.</text>
</comment>
<feature type="transmembrane region" description="Helical" evidence="1">
    <location>
        <begin position="65"/>
        <end position="88"/>
    </location>
</feature>
<feature type="transmembrane region" description="Helical" evidence="1">
    <location>
        <begin position="32"/>
        <end position="53"/>
    </location>
</feature>
<keyword evidence="1" id="KW-1133">Transmembrane helix</keyword>
<accession>A0A1V8ZXA5</accession>
<keyword evidence="1" id="KW-0812">Transmembrane</keyword>
<keyword evidence="1" id="KW-0472">Membrane</keyword>
<evidence type="ECO:0000313" key="2">
    <source>
        <dbReference type="EMBL" id="OQO89314.1"/>
    </source>
</evidence>
<organism evidence="2 3">
    <name type="scientific">Saccharomonospora piscinae</name>
    <dbReference type="NCBI Taxonomy" id="687388"/>
    <lineage>
        <taxon>Bacteria</taxon>
        <taxon>Bacillati</taxon>
        <taxon>Actinomycetota</taxon>
        <taxon>Actinomycetes</taxon>
        <taxon>Pseudonocardiales</taxon>
        <taxon>Pseudonocardiaceae</taxon>
        <taxon>Saccharomonospora</taxon>
    </lineage>
</organism>
<reference evidence="2 3" key="1">
    <citation type="submission" date="2017-02" db="EMBL/GenBank/DDBJ databases">
        <title>Draft genome of Saccharomonospora sp. 154.</title>
        <authorList>
            <person name="Alonso-Carmona G.S."/>
            <person name="De La Haba R."/>
            <person name="Vera-Gargallo B."/>
            <person name="Sandoval-Trujillo A.H."/>
            <person name="Ramirez-Duran N."/>
            <person name="Ventosa A."/>
        </authorList>
    </citation>
    <scope>NUCLEOTIDE SEQUENCE [LARGE SCALE GENOMIC DNA]</scope>
    <source>
        <strain evidence="2 3">LRS4.154</strain>
    </source>
</reference>
<evidence type="ECO:0000313" key="3">
    <source>
        <dbReference type="Proteomes" id="UP000192591"/>
    </source>
</evidence>